<organism evidence="1 2">
    <name type="scientific">Phlebia brevispora</name>
    <dbReference type="NCBI Taxonomy" id="194682"/>
    <lineage>
        <taxon>Eukaryota</taxon>
        <taxon>Fungi</taxon>
        <taxon>Dikarya</taxon>
        <taxon>Basidiomycota</taxon>
        <taxon>Agaricomycotina</taxon>
        <taxon>Agaricomycetes</taxon>
        <taxon>Polyporales</taxon>
        <taxon>Meruliaceae</taxon>
        <taxon>Phlebia</taxon>
    </lineage>
</organism>
<evidence type="ECO:0000313" key="1">
    <source>
        <dbReference type="EMBL" id="KAJ3551413.1"/>
    </source>
</evidence>
<name>A0ACC1T261_9APHY</name>
<protein>
    <submittedName>
        <fullName evidence="1">Uncharacterized protein</fullName>
    </submittedName>
</protein>
<gene>
    <name evidence="1" type="ORF">NM688_g4720</name>
</gene>
<dbReference type="EMBL" id="JANHOG010000804">
    <property type="protein sequence ID" value="KAJ3551413.1"/>
    <property type="molecule type" value="Genomic_DNA"/>
</dbReference>
<dbReference type="Proteomes" id="UP001148662">
    <property type="component" value="Unassembled WGS sequence"/>
</dbReference>
<evidence type="ECO:0000313" key="2">
    <source>
        <dbReference type="Proteomes" id="UP001148662"/>
    </source>
</evidence>
<comment type="caution">
    <text evidence="1">The sequence shown here is derived from an EMBL/GenBank/DDBJ whole genome shotgun (WGS) entry which is preliminary data.</text>
</comment>
<reference evidence="1" key="1">
    <citation type="submission" date="2022-07" db="EMBL/GenBank/DDBJ databases">
        <title>Genome Sequence of Phlebia brevispora.</title>
        <authorList>
            <person name="Buettner E."/>
        </authorList>
    </citation>
    <scope>NUCLEOTIDE SEQUENCE</scope>
    <source>
        <strain evidence="1">MPL23</strain>
    </source>
</reference>
<accession>A0ACC1T261</accession>
<sequence>MLSNDHSDLFIFAIPGGKRPTTARKTHICRLYDILQLCIQRNDLERARRAWSILVRCKEINWKLMWRMGLTILSEGRDNSSAERDGKHLEYLSTMMLQFAEAREPIIQEMVLRLICSGEYERALEELELYLPSPPYEDNPTLHIYAALICIYFAQPEVSRHSSQEASQKSKSTTWDDVMLRRAQRYLDRALILDPRDVVAKGWLEKLPTLAQRPHRDESPDSDDEQMAIDSEQGDSRPKRARTGFT</sequence>
<keyword evidence="2" id="KW-1185">Reference proteome</keyword>
<proteinExistence type="predicted"/>